<evidence type="ECO:0000256" key="3">
    <source>
        <dbReference type="ARBA" id="ARBA00022771"/>
    </source>
</evidence>
<name>A0A5E4MC59_9HEMI</name>
<sequence length="240" mass="26476">MLFVLNRPIPVADHFLTFASPTVMKSYAVDGSTASAGTSEADRPRSLPVHDEMCESCFDYCANKTELWKHVRDKHGDDQRLVCPKSGCGKRFPALAMSAAHAAHHGMMAGDRPWSCELCGHFMASLRAFWNHIVKKHPDAVAATCGVCFLYTGDVPSLIDHVRRVHGSTANGIAAAGKPLCVEQKIMRGIRCDVCGRRFGNYRNMFNHRPVHGTVELDSRSPLVARSLPKSHKSNGFKPY</sequence>
<reference evidence="7 8" key="1">
    <citation type="submission" date="2019-08" db="EMBL/GenBank/DDBJ databases">
        <authorList>
            <person name="Alioto T."/>
            <person name="Alioto T."/>
            <person name="Gomez Garrido J."/>
        </authorList>
    </citation>
    <scope>NUCLEOTIDE SEQUENCE [LARGE SCALE GENOMIC DNA]</scope>
</reference>
<dbReference type="OrthoDB" id="6616896at2759"/>
<evidence type="ECO:0000256" key="4">
    <source>
        <dbReference type="ARBA" id="ARBA00022833"/>
    </source>
</evidence>
<dbReference type="PROSITE" id="PS50157">
    <property type="entry name" value="ZINC_FINGER_C2H2_2"/>
    <property type="match status" value="1"/>
</dbReference>
<keyword evidence="8" id="KW-1185">Reference proteome</keyword>
<evidence type="ECO:0000256" key="1">
    <source>
        <dbReference type="ARBA" id="ARBA00022723"/>
    </source>
</evidence>
<evidence type="ECO:0000313" key="8">
    <source>
        <dbReference type="Proteomes" id="UP000325440"/>
    </source>
</evidence>
<dbReference type="PROSITE" id="PS00028">
    <property type="entry name" value="ZINC_FINGER_C2H2_1"/>
    <property type="match status" value="3"/>
</dbReference>
<dbReference type="PANTHER" id="PTHR24408:SF58">
    <property type="entry name" value="TRANSCRIPTION FACTOR (TFIIIA), PUTATIVE (AFU_ORTHOLOGUE AFUA_1G05150)-RELATED"/>
    <property type="match status" value="1"/>
</dbReference>
<dbReference type="EMBL" id="CABPRJ010000487">
    <property type="protein sequence ID" value="VVC29060.1"/>
    <property type="molecule type" value="Genomic_DNA"/>
</dbReference>
<keyword evidence="4" id="KW-0862">Zinc</keyword>
<gene>
    <name evidence="7" type="ORF">CINCED_3A005849</name>
</gene>
<evidence type="ECO:0000256" key="2">
    <source>
        <dbReference type="ARBA" id="ARBA00022737"/>
    </source>
</evidence>
<keyword evidence="1" id="KW-0479">Metal-binding</keyword>
<feature type="domain" description="C2H2-type" evidence="6">
    <location>
        <begin position="190"/>
        <end position="212"/>
    </location>
</feature>
<keyword evidence="3 5" id="KW-0863">Zinc-finger</keyword>
<dbReference type="SMART" id="SM00355">
    <property type="entry name" value="ZnF_C2H2"/>
    <property type="match status" value="5"/>
</dbReference>
<organism evidence="7 8">
    <name type="scientific">Cinara cedri</name>
    <dbReference type="NCBI Taxonomy" id="506608"/>
    <lineage>
        <taxon>Eukaryota</taxon>
        <taxon>Metazoa</taxon>
        <taxon>Ecdysozoa</taxon>
        <taxon>Arthropoda</taxon>
        <taxon>Hexapoda</taxon>
        <taxon>Insecta</taxon>
        <taxon>Pterygota</taxon>
        <taxon>Neoptera</taxon>
        <taxon>Paraneoptera</taxon>
        <taxon>Hemiptera</taxon>
        <taxon>Sternorrhyncha</taxon>
        <taxon>Aphidomorpha</taxon>
        <taxon>Aphidoidea</taxon>
        <taxon>Aphididae</taxon>
        <taxon>Lachninae</taxon>
        <taxon>Cinara</taxon>
    </lineage>
</organism>
<dbReference type="AlphaFoldDB" id="A0A5E4MC59"/>
<dbReference type="GO" id="GO:0000981">
    <property type="term" value="F:DNA-binding transcription factor activity, RNA polymerase II-specific"/>
    <property type="evidence" value="ECO:0007669"/>
    <property type="project" value="TreeGrafter"/>
</dbReference>
<evidence type="ECO:0000259" key="6">
    <source>
        <dbReference type="PROSITE" id="PS50157"/>
    </source>
</evidence>
<dbReference type="Proteomes" id="UP000325440">
    <property type="component" value="Unassembled WGS sequence"/>
</dbReference>
<evidence type="ECO:0000256" key="5">
    <source>
        <dbReference type="PROSITE-ProRule" id="PRU00042"/>
    </source>
</evidence>
<dbReference type="GO" id="GO:0008270">
    <property type="term" value="F:zinc ion binding"/>
    <property type="evidence" value="ECO:0007669"/>
    <property type="project" value="UniProtKB-KW"/>
</dbReference>
<dbReference type="Gene3D" id="3.30.160.60">
    <property type="entry name" value="Classic Zinc Finger"/>
    <property type="match status" value="1"/>
</dbReference>
<dbReference type="GO" id="GO:0043565">
    <property type="term" value="F:sequence-specific DNA binding"/>
    <property type="evidence" value="ECO:0007669"/>
    <property type="project" value="TreeGrafter"/>
</dbReference>
<proteinExistence type="predicted"/>
<protein>
    <submittedName>
        <fullName evidence="7">Zinc finger C2H2-type,Zinc finger, RING/FYVE/PHD-type</fullName>
    </submittedName>
</protein>
<dbReference type="InterPro" id="IPR013087">
    <property type="entry name" value="Znf_C2H2_type"/>
</dbReference>
<keyword evidence="2" id="KW-0677">Repeat</keyword>
<evidence type="ECO:0000313" key="7">
    <source>
        <dbReference type="EMBL" id="VVC29060.1"/>
    </source>
</evidence>
<dbReference type="GO" id="GO:0005634">
    <property type="term" value="C:nucleus"/>
    <property type="evidence" value="ECO:0007669"/>
    <property type="project" value="TreeGrafter"/>
</dbReference>
<dbReference type="PANTHER" id="PTHR24408">
    <property type="entry name" value="ZINC FINGER PROTEIN"/>
    <property type="match status" value="1"/>
</dbReference>
<accession>A0A5E4MC59</accession>